<feature type="region of interest" description="Disordered" evidence="6">
    <location>
        <begin position="274"/>
        <end position="296"/>
    </location>
</feature>
<dbReference type="GO" id="GO:0006412">
    <property type="term" value="P:translation"/>
    <property type="evidence" value="ECO:0007669"/>
    <property type="project" value="TreeGrafter"/>
</dbReference>
<keyword evidence="9" id="KW-1185">Reference proteome</keyword>
<dbReference type="Pfam" id="PF01926">
    <property type="entry name" value="MMR_HSR1"/>
    <property type="match status" value="1"/>
</dbReference>
<accession>A0AA35CNG8</accession>
<evidence type="ECO:0000256" key="1">
    <source>
        <dbReference type="ARBA" id="ARBA00014898"/>
    </source>
</evidence>
<evidence type="ECO:0000256" key="4">
    <source>
        <dbReference type="PIRNR" id="PIRNR006230"/>
    </source>
</evidence>
<organism evidence="8 9">
    <name type="scientific">Caldinitratiruptor microaerophilus</name>
    <dbReference type="NCBI Taxonomy" id="671077"/>
    <lineage>
        <taxon>Bacteria</taxon>
        <taxon>Bacillati</taxon>
        <taxon>Bacillota</taxon>
        <taxon>Clostridia</taxon>
        <taxon>Eubacteriales</taxon>
        <taxon>Symbiobacteriaceae</taxon>
        <taxon>Caldinitratiruptor</taxon>
    </lineage>
</organism>
<evidence type="ECO:0000256" key="6">
    <source>
        <dbReference type="SAM" id="MobiDB-lite"/>
    </source>
</evidence>
<sequence length="296" mass="31345">MGSISWFPGHMVRARRQVAEALRLVDVVVEVRDARAPAASANPDLAQLAGRRPRVVALAHADLADPAATGAWLRHLSAQGLTAVAVDAARGTGVREVLVEVRRLYEPVVASLGARGRLPRPARVMVVGMPNVGKSSLLNRMAGGRRARVGEKPGVTRGLQWVRVGDLELLDVPGILVPRFVDPRTGYLLVALGIVREEVVDIPRVAAALLPDLQALAPGAVRERFGLEGPPADPEAALAQVARFRGLLRPGGLPDADRAAALILRELREGRLGRLTLEQPPEPLPGPDGCSGPGGF</sequence>
<comment type="similarity">
    <text evidence="4">Belongs to the TRAFAC class YlqF/YawG GTPase family. MTG1 subfamily.</text>
</comment>
<evidence type="ECO:0000259" key="7">
    <source>
        <dbReference type="Pfam" id="PF01926"/>
    </source>
</evidence>
<dbReference type="InterPro" id="IPR023179">
    <property type="entry name" value="GTP-bd_ortho_bundle_sf"/>
</dbReference>
<keyword evidence="3 4" id="KW-0342">GTP-binding</keyword>
<dbReference type="NCBIfam" id="TIGR03596">
    <property type="entry name" value="GTPase_YlqF"/>
    <property type="match status" value="1"/>
</dbReference>
<evidence type="ECO:0000313" key="9">
    <source>
        <dbReference type="Proteomes" id="UP001163687"/>
    </source>
</evidence>
<dbReference type="Proteomes" id="UP001163687">
    <property type="component" value="Chromosome"/>
</dbReference>
<dbReference type="Gene3D" id="1.10.1580.10">
    <property type="match status" value="1"/>
</dbReference>
<comment type="subcellular location">
    <subcellularLocation>
        <location evidence="4">Cytoplasm</location>
    </subcellularLocation>
</comment>
<dbReference type="PANTHER" id="PTHR45782:SF4">
    <property type="entry name" value="MITOCHONDRIAL RIBOSOME-ASSOCIATED GTPASE 1"/>
    <property type="match status" value="1"/>
</dbReference>
<dbReference type="InterPro" id="IPR019991">
    <property type="entry name" value="GTP-bd_ribosome_bgen"/>
</dbReference>
<dbReference type="PRINTS" id="PR00326">
    <property type="entry name" value="GTP1OBG"/>
</dbReference>
<evidence type="ECO:0000256" key="2">
    <source>
        <dbReference type="ARBA" id="ARBA00022741"/>
    </source>
</evidence>
<evidence type="ECO:0000256" key="5">
    <source>
        <dbReference type="PIRSR" id="PIRSR006230-1"/>
    </source>
</evidence>
<dbReference type="Gene3D" id="3.40.50.300">
    <property type="entry name" value="P-loop containing nucleotide triphosphate hydrolases"/>
    <property type="match status" value="1"/>
</dbReference>
<dbReference type="AlphaFoldDB" id="A0AA35CNG8"/>
<dbReference type="PANTHER" id="PTHR45782">
    <property type="entry name" value="MITOCHONDRIAL RIBOSOME-ASSOCIATED GTPASE 1"/>
    <property type="match status" value="1"/>
</dbReference>
<reference evidence="8" key="1">
    <citation type="submission" date="2022-03" db="EMBL/GenBank/DDBJ databases">
        <title>Complete genome sequence of Caldinitratiruptor microaerophilus.</title>
        <authorList>
            <person name="Mukaiyama R."/>
            <person name="Nishiyama T."/>
            <person name="Ueda K."/>
        </authorList>
    </citation>
    <scope>NUCLEOTIDE SEQUENCE</scope>
    <source>
        <strain evidence="8">JCM 16183</strain>
    </source>
</reference>
<dbReference type="GO" id="GO:0005525">
    <property type="term" value="F:GTP binding"/>
    <property type="evidence" value="ECO:0007669"/>
    <property type="project" value="UniProtKB-KW"/>
</dbReference>
<dbReference type="CDD" id="cd01856">
    <property type="entry name" value="YlqF"/>
    <property type="match status" value="1"/>
</dbReference>
<proteinExistence type="inferred from homology"/>
<dbReference type="RefSeq" id="WP_264844609.1">
    <property type="nucleotide sequence ID" value="NZ_AP025628.1"/>
</dbReference>
<keyword evidence="2 4" id="KW-0547">Nucleotide-binding</keyword>
<dbReference type="GO" id="GO:0005737">
    <property type="term" value="C:cytoplasm"/>
    <property type="evidence" value="ECO:0007669"/>
    <property type="project" value="UniProtKB-SubCell"/>
</dbReference>
<evidence type="ECO:0000256" key="3">
    <source>
        <dbReference type="ARBA" id="ARBA00023134"/>
    </source>
</evidence>
<feature type="binding site" evidence="5">
    <location>
        <begin position="131"/>
        <end position="136"/>
    </location>
    <ligand>
        <name>GTP</name>
        <dbReference type="ChEBI" id="CHEBI:37565"/>
    </ligand>
</feature>
<dbReference type="InterPro" id="IPR016478">
    <property type="entry name" value="GTPase_MTG1"/>
</dbReference>
<comment type="function">
    <text evidence="4">Required for a late step of 50S ribosomal subunit assembly. Has GTPase activity.</text>
</comment>
<dbReference type="GO" id="GO:0003924">
    <property type="term" value="F:GTPase activity"/>
    <property type="evidence" value="ECO:0007669"/>
    <property type="project" value="TreeGrafter"/>
</dbReference>
<dbReference type="InterPro" id="IPR006073">
    <property type="entry name" value="GTP-bd"/>
</dbReference>
<feature type="domain" description="G" evidence="7">
    <location>
        <begin position="123"/>
        <end position="176"/>
    </location>
</feature>
<dbReference type="KEGG" id="cmic:caldi_16860"/>
<name>A0AA35CNG8_9FIRM</name>
<dbReference type="SUPFAM" id="SSF52540">
    <property type="entry name" value="P-loop containing nucleoside triphosphate hydrolases"/>
    <property type="match status" value="1"/>
</dbReference>
<dbReference type="EMBL" id="AP025628">
    <property type="protein sequence ID" value="BDG60596.1"/>
    <property type="molecule type" value="Genomic_DNA"/>
</dbReference>
<feature type="binding site" evidence="5">
    <location>
        <position position="174"/>
    </location>
    <ligand>
        <name>GTP</name>
        <dbReference type="ChEBI" id="CHEBI:37565"/>
    </ligand>
</feature>
<gene>
    <name evidence="8" type="ORF">caldi_16860</name>
</gene>
<dbReference type="PIRSF" id="PIRSF006230">
    <property type="entry name" value="MG442"/>
    <property type="match status" value="1"/>
</dbReference>
<evidence type="ECO:0000313" key="8">
    <source>
        <dbReference type="EMBL" id="BDG60596.1"/>
    </source>
</evidence>
<protein>
    <recommendedName>
        <fullName evidence="1 4">Ribosome biogenesis GTPase A</fullName>
    </recommendedName>
</protein>
<dbReference type="InterPro" id="IPR027417">
    <property type="entry name" value="P-loop_NTPase"/>
</dbReference>
<keyword evidence="4" id="KW-0963">Cytoplasm</keyword>